<evidence type="ECO:0000313" key="1">
    <source>
        <dbReference type="EMBL" id="KAI7943699.1"/>
    </source>
</evidence>
<comment type="caution">
    <text evidence="1">The sequence shown here is derived from an EMBL/GenBank/DDBJ whole genome shotgun (WGS) entry which is preliminary data.</text>
</comment>
<reference evidence="1 2" key="3">
    <citation type="journal article" date="2022" name="Microbiol. Spectr.">
        <title>Folding features and dynamics of 3D genome architecture in plant fungal pathogens.</title>
        <authorList>
            <person name="Xia C."/>
        </authorList>
    </citation>
    <scope>NUCLEOTIDE SEQUENCE [LARGE SCALE GENOMIC DNA]</scope>
    <source>
        <strain evidence="1 2">93-210</strain>
    </source>
</reference>
<protein>
    <submittedName>
        <fullName evidence="1">Uncharacterized protein</fullName>
    </submittedName>
</protein>
<proteinExistence type="predicted"/>
<dbReference type="EMBL" id="CM045875">
    <property type="protein sequence ID" value="KAI7943699.1"/>
    <property type="molecule type" value="Genomic_DNA"/>
</dbReference>
<reference evidence="2" key="2">
    <citation type="journal article" date="2018" name="Mol. Plant Microbe Interact.">
        <title>Genome sequence resources for the wheat stripe rust pathogen (Puccinia striiformis f. sp. tritici) and the barley stripe rust pathogen (Puccinia striiformis f. sp. hordei).</title>
        <authorList>
            <person name="Xia C."/>
            <person name="Wang M."/>
            <person name="Yin C."/>
            <person name="Cornejo O.E."/>
            <person name="Hulbert S.H."/>
            <person name="Chen X."/>
        </authorList>
    </citation>
    <scope>NUCLEOTIDE SEQUENCE [LARGE SCALE GENOMIC DNA]</scope>
    <source>
        <strain evidence="2">93-210</strain>
    </source>
</reference>
<sequence>MPQELNPPLKPVTLDRDPYVTPLLRTPPKFKATAKITQERIDSLNFGPEGSITEEERHLLCDVIVRREGVLAFGPEERGLLKRDIGEPYRIPTVPHEPWQIKPIPIAAATRDAFTELVRERLRTGLYEQSCSSYSSPIFAVLKQDGKSLRIVHELQRLNSVTIRDAGLPPRVDEFVDSMAGRVCYGLVDVMGGYDQRELHPDSRPMTAFETRLGRMQLTRLPQGATNSVAVYQAQMAWILQDDLPHNVQIFIDDAGIKGPKSDYGGAVLPENPGIRQFIWEYAVTLERVLYRIESAGLTVSGKKFAVCVPALEILGHVVSKAGRSVAETKRNKVQDWPTPKNPSHILQFLGLCSYVRMFIERFAEIASPMRRLTQKGATWDWSASCEASFASLKEIVGRKIMLKDLDYDAGGIRLAVDSSEYGAGGVLSQEEDSKDRPVLYESVTFTEVESKYSQPKLELCGVTKIVRRLQHVLWGVPFELLVDAEALARMINSPSLPNAPMTRWVAYLQLFSFTVVHIAGKAFTMPDVLSRVPLKNEEGRFEEAEELDVERRLLVAKTATVDWEGEPLRQSGRYLTLEAFLTSLVCPPEAPEAVKRWIKRRSANFFVHEAQLWRRSSPIPLMVVTVWEDQERILKSLHDELGHRGEAETRRRVQARFWWPGIIRSVKTWIQHCEACQRRSNSLQREIGIPTGEDSLFSRISLDVVHIKAGKFAYLLVARDNLSGWVEARPLVKLSAEKVGQFLEEEWFARFGCIRLVTVDGGSEFRGSLMKVVKACGAKFGRVTEYYPEGAGMIERGHQPIKNALAKLCGEDGKKWQQFLPAVLLADRISTKRGTGYSPYELLFGLQPVLPVDIEMLTYLAIDWWKVKTSEELVEARTEQLLRREGTISRAVKRLRDSRKRSVRYWDQRCANRLRDPLHKGDLVLLYNRSLESQWGKLFANRWNGPYRVVSKFPGGSYQLEELDGTLLRRKAAAQHVKRFYARGSTSFDETAGSDDDVDMAEAGGDVFEDAAEEPDESTQSEEGGSDSEGSAGEEGAGTEEEPGPRRSRRLKTAEDSSLKRRVGGRTAGQ</sequence>
<keyword evidence="2" id="KW-1185">Reference proteome</keyword>
<reference evidence="2" key="1">
    <citation type="journal article" date="2018" name="BMC Genomics">
        <title>Genomic insights into host adaptation between the wheat stripe rust pathogen (Puccinia striiformis f. sp. tritici) and the barley stripe rust pathogen (Puccinia striiformis f. sp. hordei).</title>
        <authorList>
            <person name="Xia C."/>
            <person name="Wang M."/>
            <person name="Yin C."/>
            <person name="Cornejo O.E."/>
            <person name="Hulbert S.H."/>
            <person name="Chen X."/>
        </authorList>
    </citation>
    <scope>NUCLEOTIDE SEQUENCE [LARGE SCALE GENOMIC DNA]</scope>
    <source>
        <strain evidence="2">93-210</strain>
    </source>
</reference>
<name>A0ACC0E3I4_9BASI</name>
<organism evidence="1 2">
    <name type="scientific">Puccinia striiformis f. sp. tritici</name>
    <dbReference type="NCBI Taxonomy" id="168172"/>
    <lineage>
        <taxon>Eukaryota</taxon>
        <taxon>Fungi</taxon>
        <taxon>Dikarya</taxon>
        <taxon>Basidiomycota</taxon>
        <taxon>Pucciniomycotina</taxon>
        <taxon>Pucciniomycetes</taxon>
        <taxon>Pucciniales</taxon>
        <taxon>Pucciniaceae</taxon>
        <taxon>Puccinia</taxon>
    </lineage>
</organism>
<accession>A0ACC0E3I4</accession>
<dbReference type="Proteomes" id="UP001060170">
    <property type="component" value="Chromosome 11"/>
</dbReference>
<evidence type="ECO:0000313" key="2">
    <source>
        <dbReference type="Proteomes" id="UP001060170"/>
    </source>
</evidence>
<gene>
    <name evidence="1" type="ORF">MJO28_011227</name>
</gene>